<reference evidence="1 2" key="1">
    <citation type="submission" date="2023-01" db="EMBL/GenBank/DDBJ databases">
        <authorList>
            <person name="Whitehead M."/>
        </authorList>
    </citation>
    <scope>NUCLEOTIDE SEQUENCE [LARGE SCALE GENOMIC DNA]</scope>
</reference>
<gene>
    <name evidence="1" type="ORF">MEUPH1_LOCUS5854</name>
</gene>
<organism evidence="1 2">
    <name type="scientific">Macrosiphum euphorbiae</name>
    <name type="common">potato aphid</name>
    <dbReference type="NCBI Taxonomy" id="13131"/>
    <lineage>
        <taxon>Eukaryota</taxon>
        <taxon>Metazoa</taxon>
        <taxon>Ecdysozoa</taxon>
        <taxon>Arthropoda</taxon>
        <taxon>Hexapoda</taxon>
        <taxon>Insecta</taxon>
        <taxon>Pterygota</taxon>
        <taxon>Neoptera</taxon>
        <taxon>Paraneoptera</taxon>
        <taxon>Hemiptera</taxon>
        <taxon>Sternorrhyncha</taxon>
        <taxon>Aphidomorpha</taxon>
        <taxon>Aphidoidea</taxon>
        <taxon>Aphididae</taxon>
        <taxon>Macrosiphini</taxon>
        <taxon>Macrosiphum</taxon>
    </lineage>
</organism>
<proteinExistence type="predicted"/>
<dbReference type="Proteomes" id="UP001160148">
    <property type="component" value="Unassembled WGS sequence"/>
</dbReference>
<dbReference type="AlphaFoldDB" id="A0AAV0VY89"/>
<comment type="caution">
    <text evidence="1">The sequence shown here is derived from an EMBL/GenBank/DDBJ whole genome shotgun (WGS) entry which is preliminary data.</text>
</comment>
<dbReference type="PANTHER" id="PTHR45749:SF37">
    <property type="entry name" value="OS05G0311600 PROTEIN"/>
    <property type="match status" value="1"/>
</dbReference>
<protein>
    <submittedName>
        <fullName evidence="1">Uncharacterized protein</fullName>
    </submittedName>
</protein>
<accession>A0AAV0VY89</accession>
<sequence>MLKYHLKLYFNVFQVFQNHCKLEYHINATLDAEHFINVLEKKEKSIIEQLDSDRFLLYWQLLKLMRKRLVPIIECILLCGRQELALRGHRGEKRNILIDENAIQNAGNFRAILQVRAKGDIFLQNVLEGTDTNIKYLSPGIQNQLVNICNDII</sequence>
<name>A0AAV0VY89_9HEMI</name>
<keyword evidence="2" id="KW-1185">Reference proteome</keyword>
<evidence type="ECO:0000313" key="2">
    <source>
        <dbReference type="Proteomes" id="UP001160148"/>
    </source>
</evidence>
<dbReference type="EMBL" id="CARXXK010000001">
    <property type="protein sequence ID" value="CAI6349272.1"/>
    <property type="molecule type" value="Genomic_DNA"/>
</dbReference>
<evidence type="ECO:0000313" key="1">
    <source>
        <dbReference type="EMBL" id="CAI6349272.1"/>
    </source>
</evidence>
<dbReference type="PANTHER" id="PTHR45749">
    <property type="match status" value="1"/>
</dbReference>